<comment type="caution">
    <text evidence="1">The sequence shown here is derived from an EMBL/GenBank/DDBJ whole genome shotgun (WGS) entry which is preliminary data.</text>
</comment>
<dbReference type="Gene3D" id="3.40.50.300">
    <property type="entry name" value="P-loop containing nucleotide triphosphate hydrolases"/>
    <property type="match status" value="1"/>
</dbReference>
<dbReference type="PANTHER" id="PTHR43394:SF1">
    <property type="entry name" value="ATP-BINDING CASSETTE SUB-FAMILY B MEMBER 10, MITOCHONDRIAL"/>
    <property type="match status" value="1"/>
</dbReference>
<accession>A0A645BMG5</accession>
<protein>
    <recommendedName>
        <fullName evidence="2">ABC transporter ATP-binding protein</fullName>
    </recommendedName>
</protein>
<dbReference type="EMBL" id="VSSQ01021049">
    <property type="protein sequence ID" value="MPM66382.1"/>
    <property type="molecule type" value="Genomic_DNA"/>
</dbReference>
<sequence>MDNLTEEYVMENLMEFLKDRITIIVAHRLNTVRNADNIYVLRHGEIAAMYS</sequence>
<gene>
    <name evidence="1" type="ORF">SDC9_113289</name>
</gene>
<dbReference type="AlphaFoldDB" id="A0A645BMG5"/>
<dbReference type="PANTHER" id="PTHR43394">
    <property type="entry name" value="ATP-DEPENDENT PERMEASE MDL1, MITOCHONDRIAL"/>
    <property type="match status" value="1"/>
</dbReference>
<dbReference type="InterPro" id="IPR039421">
    <property type="entry name" value="Type_1_exporter"/>
</dbReference>
<dbReference type="SUPFAM" id="SSF52540">
    <property type="entry name" value="P-loop containing nucleoside triphosphate hydrolases"/>
    <property type="match status" value="1"/>
</dbReference>
<dbReference type="InterPro" id="IPR027417">
    <property type="entry name" value="P-loop_NTPase"/>
</dbReference>
<reference evidence="1" key="1">
    <citation type="submission" date="2019-08" db="EMBL/GenBank/DDBJ databases">
        <authorList>
            <person name="Kucharzyk K."/>
            <person name="Murdoch R.W."/>
            <person name="Higgins S."/>
            <person name="Loffler F."/>
        </authorList>
    </citation>
    <scope>NUCLEOTIDE SEQUENCE</scope>
</reference>
<organism evidence="1">
    <name type="scientific">bioreactor metagenome</name>
    <dbReference type="NCBI Taxonomy" id="1076179"/>
    <lineage>
        <taxon>unclassified sequences</taxon>
        <taxon>metagenomes</taxon>
        <taxon>ecological metagenomes</taxon>
    </lineage>
</organism>
<proteinExistence type="predicted"/>
<evidence type="ECO:0008006" key="2">
    <source>
        <dbReference type="Google" id="ProtNLM"/>
    </source>
</evidence>
<dbReference type="GO" id="GO:0015421">
    <property type="term" value="F:ABC-type oligopeptide transporter activity"/>
    <property type="evidence" value="ECO:0007669"/>
    <property type="project" value="TreeGrafter"/>
</dbReference>
<name>A0A645BMG5_9ZZZZ</name>
<evidence type="ECO:0000313" key="1">
    <source>
        <dbReference type="EMBL" id="MPM66382.1"/>
    </source>
</evidence>